<protein>
    <submittedName>
        <fullName evidence="1">Uncharacterized protein</fullName>
    </submittedName>
</protein>
<organism evidence="1 2">
    <name type="scientific">Paenibacillus arenilitoris</name>
    <dbReference type="NCBI Taxonomy" id="2772299"/>
    <lineage>
        <taxon>Bacteria</taxon>
        <taxon>Bacillati</taxon>
        <taxon>Bacillota</taxon>
        <taxon>Bacilli</taxon>
        <taxon>Bacillales</taxon>
        <taxon>Paenibacillaceae</taxon>
        <taxon>Paenibacillus</taxon>
    </lineage>
</organism>
<keyword evidence="2" id="KW-1185">Reference proteome</keyword>
<reference evidence="1" key="1">
    <citation type="submission" date="2020-09" db="EMBL/GenBank/DDBJ databases">
        <title>A novel bacterium of genus Paenibacillus, isolated from South China Sea.</title>
        <authorList>
            <person name="Huang H."/>
            <person name="Mo K."/>
            <person name="Hu Y."/>
        </authorList>
    </citation>
    <scope>NUCLEOTIDE SEQUENCE</scope>
    <source>
        <strain evidence="1">IB182493</strain>
    </source>
</reference>
<dbReference type="Proteomes" id="UP000632125">
    <property type="component" value="Unassembled WGS sequence"/>
</dbReference>
<comment type="caution">
    <text evidence="1">The sequence shown here is derived from an EMBL/GenBank/DDBJ whole genome shotgun (WGS) entry which is preliminary data.</text>
</comment>
<sequence length="96" mass="10528">MRLIEGQAAKIAILFQFSNLTCVVTVKLRERLRFSPPALIPFFTQPPMLWVIPLSVGGALAGLLVTLSAEAYFEKLIAGVPFFVKRTSKADSDTAM</sequence>
<dbReference type="RefSeq" id="WP_190859402.1">
    <property type="nucleotide sequence ID" value="NZ_JACXIY010000008.1"/>
</dbReference>
<dbReference type="EMBL" id="JACXIY010000008">
    <property type="protein sequence ID" value="MBD2868247.1"/>
    <property type="molecule type" value="Genomic_DNA"/>
</dbReference>
<proteinExistence type="predicted"/>
<evidence type="ECO:0000313" key="2">
    <source>
        <dbReference type="Proteomes" id="UP000632125"/>
    </source>
</evidence>
<dbReference type="AlphaFoldDB" id="A0A927H5B8"/>
<gene>
    <name evidence="1" type="ORF">IDH41_06655</name>
</gene>
<accession>A0A927H5B8</accession>
<evidence type="ECO:0000313" key="1">
    <source>
        <dbReference type="EMBL" id="MBD2868247.1"/>
    </source>
</evidence>
<name>A0A927H5B8_9BACL</name>